<reference evidence="3 4" key="1">
    <citation type="submission" date="2024-02" db="EMBL/GenBank/DDBJ databases">
        <title>Adaptive strategies in a cosmopolitan and abundant soil bacterium.</title>
        <authorList>
            <person name="Carini P."/>
        </authorList>
    </citation>
    <scope>NUCLEOTIDE SEQUENCE [LARGE SCALE GENOMIC DNA]</scope>
    <source>
        <strain evidence="3 4">AZCC 1608</strain>
    </source>
</reference>
<evidence type="ECO:0000256" key="1">
    <source>
        <dbReference type="SAM" id="MobiDB-lite"/>
    </source>
</evidence>
<organism evidence="3 4">
    <name type="scientific">Bradyrhizobium algeriense</name>
    <dbReference type="NCBI Taxonomy" id="634784"/>
    <lineage>
        <taxon>Bacteria</taxon>
        <taxon>Pseudomonadati</taxon>
        <taxon>Pseudomonadota</taxon>
        <taxon>Alphaproteobacteria</taxon>
        <taxon>Hyphomicrobiales</taxon>
        <taxon>Nitrobacteraceae</taxon>
        <taxon>Bradyrhizobium</taxon>
    </lineage>
</organism>
<proteinExistence type="predicted"/>
<keyword evidence="2" id="KW-0732">Signal</keyword>
<evidence type="ECO:0000256" key="2">
    <source>
        <dbReference type="SAM" id="SignalP"/>
    </source>
</evidence>
<gene>
    <name evidence="3" type="ORF">V1286_001355</name>
</gene>
<feature type="compositionally biased region" description="Gly residues" evidence="1">
    <location>
        <begin position="55"/>
        <end position="65"/>
    </location>
</feature>
<name>A0ABU8B5K9_9BRAD</name>
<dbReference type="Proteomes" id="UP001364224">
    <property type="component" value="Unassembled WGS sequence"/>
</dbReference>
<keyword evidence="4" id="KW-1185">Reference proteome</keyword>
<feature type="region of interest" description="Disordered" evidence="1">
    <location>
        <begin position="55"/>
        <end position="75"/>
    </location>
</feature>
<sequence>MKPISIVTTLVAGFAFVAAMDGAFARASTGTRPISTAAGKPFNINGGTGKGVGGEANAGFGGSAGGTTRPPSLPRSSAMGTKIILVIAEDAGTQISFVCLCCCERSLHLERLGFQ</sequence>
<feature type="chain" id="PRO_5045452298" evidence="2">
    <location>
        <begin position="26"/>
        <end position="115"/>
    </location>
</feature>
<comment type="caution">
    <text evidence="3">The sequence shown here is derived from an EMBL/GenBank/DDBJ whole genome shotgun (WGS) entry which is preliminary data.</text>
</comment>
<protein>
    <submittedName>
        <fullName evidence="3">Uncharacterized protein</fullName>
    </submittedName>
</protein>
<accession>A0ABU8B5K9</accession>
<evidence type="ECO:0000313" key="4">
    <source>
        <dbReference type="Proteomes" id="UP001364224"/>
    </source>
</evidence>
<feature type="signal peptide" evidence="2">
    <location>
        <begin position="1"/>
        <end position="25"/>
    </location>
</feature>
<evidence type="ECO:0000313" key="3">
    <source>
        <dbReference type="EMBL" id="MEH2553826.1"/>
    </source>
</evidence>
<dbReference type="EMBL" id="JAZHRV010000001">
    <property type="protein sequence ID" value="MEH2553826.1"/>
    <property type="molecule type" value="Genomic_DNA"/>
</dbReference>